<accession>A0A5R8WI13</accession>
<keyword evidence="2" id="KW-1185">Reference proteome</keyword>
<name>A0A5R8WI13_9BACT</name>
<gene>
    <name evidence="1" type="ORF">FDY95_25990</name>
</gene>
<evidence type="ECO:0000313" key="2">
    <source>
        <dbReference type="Proteomes" id="UP000305517"/>
    </source>
</evidence>
<comment type="caution">
    <text evidence="1">The sequence shown here is derived from an EMBL/GenBank/DDBJ whole genome shotgun (WGS) entry which is preliminary data.</text>
</comment>
<dbReference type="OrthoDB" id="1495473at2"/>
<dbReference type="AlphaFoldDB" id="A0A5R8WI13"/>
<sequence length="65" mass="7685">MAYFNNQRFELEPDLPAVGCYLYVYNYHGVCLYDYPQDTEEMAKDFACEEFDVPLEAWTKSNTQP</sequence>
<organism evidence="1 2">
    <name type="scientific">Hymenobacter jeollabukensis</name>
    <dbReference type="NCBI Taxonomy" id="2025313"/>
    <lineage>
        <taxon>Bacteria</taxon>
        <taxon>Pseudomonadati</taxon>
        <taxon>Bacteroidota</taxon>
        <taxon>Cytophagia</taxon>
        <taxon>Cytophagales</taxon>
        <taxon>Hymenobacteraceae</taxon>
        <taxon>Hymenobacter</taxon>
    </lineage>
</organism>
<evidence type="ECO:0000313" key="1">
    <source>
        <dbReference type="EMBL" id="TLM87345.1"/>
    </source>
</evidence>
<dbReference type="Proteomes" id="UP000305517">
    <property type="component" value="Unassembled WGS sequence"/>
</dbReference>
<proteinExistence type="predicted"/>
<dbReference type="RefSeq" id="WP_138082684.1">
    <property type="nucleotide sequence ID" value="NZ_VAJM01000023.1"/>
</dbReference>
<dbReference type="EMBL" id="VAJM01000023">
    <property type="protein sequence ID" value="TLM87345.1"/>
    <property type="molecule type" value="Genomic_DNA"/>
</dbReference>
<reference evidence="1 2" key="1">
    <citation type="submission" date="2019-05" db="EMBL/GenBank/DDBJ databases">
        <title>Hymenobacter edaphi sp. nov., isolated from abandoned arsenic-contaminated farmland soil.</title>
        <authorList>
            <person name="Nie L."/>
        </authorList>
    </citation>
    <scope>NUCLEOTIDE SEQUENCE [LARGE SCALE GENOMIC DNA]</scope>
    <source>
        <strain evidence="1 2">1-3-3-8</strain>
    </source>
</reference>
<protein>
    <submittedName>
        <fullName evidence="1">Uncharacterized protein</fullName>
    </submittedName>
</protein>